<gene>
    <name evidence="3" type="ORF">H072_640</name>
</gene>
<dbReference type="Proteomes" id="UP000015100">
    <property type="component" value="Unassembled WGS sequence"/>
</dbReference>
<dbReference type="Gene3D" id="3.90.550.10">
    <property type="entry name" value="Spore Coat Polysaccharide Biosynthesis Protein SpsA, Chain A"/>
    <property type="match status" value="1"/>
</dbReference>
<dbReference type="InterPro" id="IPR029044">
    <property type="entry name" value="Nucleotide-diphossugar_trans"/>
</dbReference>
<evidence type="ECO:0000313" key="4">
    <source>
        <dbReference type="Proteomes" id="UP000015100"/>
    </source>
</evidence>
<reference evidence="3 4" key="1">
    <citation type="journal article" date="2013" name="PLoS Genet.">
        <title>Genomic mechanisms accounting for the adaptation to parasitism in nematode-trapping fungi.</title>
        <authorList>
            <person name="Meerupati T."/>
            <person name="Andersson K.M."/>
            <person name="Friman E."/>
            <person name="Kumar D."/>
            <person name="Tunlid A."/>
            <person name="Ahren D."/>
        </authorList>
    </citation>
    <scope>NUCLEOTIDE SEQUENCE [LARGE SCALE GENOMIC DNA]</scope>
    <source>
        <strain evidence="3 4">CBS 200.50</strain>
    </source>
</reference>
<dbReference type="InterPro" id="IPR052086">
    <property type="entry name" value="Mannan_Polymerase_Subunit"/>
</dbReference>
<protein>
    <recommendedName>
        <fullName evidence="5">Glycosyltransferase family 62 protein</fullName>
    </recommendedName>
</protein>
<accession>S8CCJ9</accession>
<dbReference type="HOGENOM" id="CLU_048297_1_0_1"/>
<evidence type="ECO:0000256" key="1">
    <source>
        <dbReference type="ARBA" id="ARBA00037964"/>
    </source>
</evidence>
<keyword evidence="2" id="KW-0472">Membrane</keyword>
<dbReference type="Pfam" id="PF03452">
    <property type="entry name" value="Anp1"/>
    <property type="match status" value="2"/>
</dbReference>
<sequence>MPTYERNTSPAPSLMTVLGAASSRTRRSPLRFLATSSVVILLSFSYIFYFTQFSVPYLPAHKGSRQSVSTDLKIHQINHNPSFKRTIIQLPAYGPLTSSPPENLTLLLVLTNDTKSWGHMSAPLNEDWTFSDFIQRIRLQNIPVEKLHLGLLTSDLQSYYQYIDTLSVLLPSETPWAKAEIIYLQSLPSELNSDANEVSRWARHSPKKEFQLMRRRYMARLRNFLSAHMMTPDIQHVVWLDSDVYELPSGMIKRFWELGNISPKTNISRMVKAGLRETKEQNNASDEPSPEKTFEPPLPIGLVTLLSSTRGRRDYDRNAWSGFGKRPSGADLEKVFDGKHFAGMSQWAKSVKQLIKYTGDDDIVRLDSVGGTALYIKAQLLREGVMFTPYQVSGTKWGSDGTDGIETEGMCYIAERIGWGCYALGGSWRTLHSDD</sequence>
<dbReference type="AlphaFoldDB" id="S8CCJ9"/>
<feature type="transmembrane region" description="Helical" evidence="2">
    <location>
        <begin position="32"/>
        <end position="50"/>
    </location>
</feature>
<dbReference type="eggNOG" id="ENOG502S17G">
    <property type="taxonomic scope" value="Eukaryota"/>
</dbReference>
<name>S8CCJ9_DACHA</name>
<reference evidence="4" key="2">
    <citation type="submission" date="2013-04" db="EMBL/GenBank/DDBJ databases">
        <title>Genomic mechanisms accounting for the adaptation to parasitism in nematode-trapping fungi.</title>
        <authorList>
            <person name="Ahren D.G."/>
        </authorList>
    </citation>
    <scope>NUCLEOTIDE SEQUENCE [LARGE SCALE GENOMIC DNA]</scope>
    <source>
        <strain evidence="4">CBS 200.50</strain>
    </source>
</reference>
<keyword evidence="2" id="KW-0812">Transmembrane</keyword>
<comment type="caution">
    <text evidence="3">The sequence shown here is derived from an EMBL/GenBank/DDBJ whole genome shotgun (WGS) entry which is preliminary data.</text>
</comment>
<dbReference type="PANTHER" id="PTHR43083:SF6">
    <property type="entry name" value="MANNAN POLYMERASE COMPLEXES SUBUNIT MNN9"/>
    <property type="match status" value="1"/>
</dbReference>
<evidence type="ECO:0000256" key="2">
    <source>
        <dbReference type="SAM" id="Phobius"/>
    </source>
</evidence>
<dbReference type="PANTHER" id="PTHR43083">
    <property type="entry name" value="MANNAN POLYMERASE II"/>
    <property type="match status" value="1"/>
</dbReference>
<comment type="similarity">
    <text evidence="1">Belongs to the ANP1/MMN9/VAN1 family.</text>
</comment>
<dbReference type="OMA" id="SCWGMPN"/>
<keyword evidence="2" id="KW-1133">Transmembrane helix</keyword>
<organism evidence="3 4">
    <name type="scientific">Dactylellina haptotyla (strain CBS 200.50)</name>
    <name type="common">Nematode-trapping fungus</name>
    <name type="synonym">Monacrosporium haptotylum</name>
    <dbReference type="NCBI Taxonomy" id="1284197"/>
    <lineage>
        <taxon>Eukaryota</taxon>
        <taxon>Fungi</taxon>
        <taxon>Dikarya</taxon>
        <taxon>Ascomycota</taxon>
        <taxon>Pezizomycotina</taxon>
        <taxon>Orbiliomycetes</taxon>
        <taxon>Orbiliales</taxon>
        <taxon>Orbiliaceae</taxon>
        <taxon>Dactylellina</taxon>
    </lineage>
</organism>
<dbReference type="EMBL" id="AQGS01000016">
    <property type="protein sequence ID" value="EPS45357.1"/>
    <property type="molecule type" value="Genomic_DNA"/>
</dbReference>
<evidence type="ECO:0008006" key="5">
    <source>
        <dbReference type="Google" id="ProtNLM"/>
    </source>
</evidence>
<evidence type="ECO:0000313" key="3">
    <source>
        <dbReference type="EMBL" id="EPS45357.1"/>
    </source>
</evidence>
<dbReference type="OrthoDB" id="204164at2759"/>
<keyword evidence="4" id="KW-1185">Reference proteome</keyword>
<dbReference type="STRING" id="1284197.S8CCJ9"/>
<proteinExistence type="inferred from homology"/>